<keyword evidence="6" id="KW-0406">Ion transport</keyword>
<dbReference type="Proteomes" id="UP001346149">
    <property type="component" value="Unassembled WGS sequence"/>
</dbReference>
<feature type="region of interest" description="Disordered" evidence="9">
    <location>
        <begin position="502"/>
        <end position="521"/>
    </location>
</feature>
<feature type="transmembrane region" description="Helical" evidence="10">
    <location>
        <begin position="106"/>
        <end position="126"/>
    </location>
</feature>
<keyword evidence="5 10" id="KW-1133">Transmembrane helix</keyword>
<evidence type="ECO:0000256" key="4">
    <source>
        <dbReference type="ARBA" id="ARBA00022692"/>
    </source>
</evidence>
<sequence length="521" mass="56696">MQVHEPVFPPTSLFPSPSFKLATSAMDIESSSGPAQGGARAGGALARIWGRVKGVPVMAKDKAVEFATRVRKLGQDDPRRVIHSLKVGLALTLVSLVYYVRPFYDGYGISGIWAVVTVVVVFEFTVGATLSKGINRGCATLLAGALGIGSQYLACLFGKQGEAIVLASLVFLLGATATFTRFFPRIKARYDYGVLIFILTYSMVAISGYRVHELIQLAHQRLTTILIGGATCVFVAIFVCPVWAGEDLHRLIAGNIDKLADFLEAFGGEYFQCLDEINEKSKTDKTCLQRYKTVLTSKNIEESWANWARWEPAHGRFRYRHPWKQYLKIGALARQCAYQIATIHGYVCSDAQVPCAFKRIIEAPSMKVSSEASKALRTCASAIKQMAEPSCASLYVENAKSAVEELKAALGAAQLDDSVDLLEIVPAATVASVLIGIVDRVEEVCEEVIELAKMAHFKAPEKQQQQQMLHRGAVKPVVEGGGETVSVVVDVPALADRAECCTKTTEANSRAPRPDTDPPMK</sequence>
<comment type="subcellular location">
    <subcellularLocation>
        <location evidence="1">Membrane</location>
        <topology evidence="1">Multi-pass membrane protein</topology>
    </subcellularLocation>
</comment>
<feature type="transmembrane region" description="Helical" evidence="10">
    <location>
        <begin position="81"/>
        <end position="100"/>
    </location>
</feature>
<evidence type="ECO:0000313" key="11">
    <source>
        <dbReference type="EMBL" id="KAK4776455.1"/>
    </source>
</evidence>
<dbReference type="PANTHER" id="PTHR31086">
    <property type="entry name" value="ALUMINUM-ACTIVATED MALATE TRANSPORTER 10"/>
    <property type="match status" value="1"/>
</dbReference>
<evidence type="ECO:0000256" key="9">
    <source>
        <dbReference type="SAM" id="MobiDB-lite"/>
    </source>
</evidence>
<organism evidence="11 12">
    <name type="scientific">Trapa natans</name>
    <name type="common">Water chestnut</name>
    <dbReference type="NCBI Taxonomy" id="22666"/>
    <lineage>
        <taxon>Eukaryota</taxon>
        <taxon>Viridiplantae</taxon>
        <taxon>Streptophyta</taxon>
        <taxon>Embryophyta</taxon>
        <taxon>Tracheophyta</taxon>
        <taxon>Spermatophyta</taxon>
        <taxon>Magnoliopsida</taxon>
        <taxon>eudicotyledons</taxon>
        <taxon>Gunneridae</taxon>
        <taxon>Pentapetalae</taxon>
        <taxon>rosids</taxon>
        <taxon>malvids</taxon>
        <taxon>Myrtales</taxon>
        <taxon>Lythraceae</taxon>
        <taxon>Trapa</taxon>
    </lineage>
</organism>
<evidence type="ECO:0000256" key="3">
    <source>
        <dbReference type="ARBA" id="ARBA00022448"/>
    </source>
</evidence>
<comment type="caution">
    <text evidence="11">The sequence shown here is derived from an EMBL/GenBank/DDBJ whole genome shotgun (WGS) entry which is preliminary data.</text>
</comment>
<evidence type="ECO:0000313" key="12">
    <source>
        <dbReference type="Proteomes" id="UP001346149"/>
    </source>
</evidence>
<evidence type="ECO:0000256" key="10">
    <source>
        <dbReference type="SAM" id="Phobius"/>
    </source>
</evidence>
<evidence type="ECO:0000256" key="7">
    <source>
        <dbReference type="ARBA" id="ARBA00023136"/>
    </source>
</evidence>
<evidence type="ECO:0000256" key="2">
    <source>
        <dbReference type="ARBA" id="ARBA00007079"/>
    </source>
</evidence>
<keyword evidence="7 10" id="KW-0472">Membrane</keyword>
<feature type="transmembrane region" description="Helical" evidence="10">
    <location>
        <begin position="222"/>
        <end position="244"/>
    </location>
</feature>
<evidence type="ECO:0000256" key="1">
    <source>
        <dbReference type="ARBA" id="ARBA00004141"/>
    </source>
</evidence>
<name>A0AAN7L7D8_TRANT</name>
<keyword evidence="4 10" id="KW-0812">Transmembrane</keyword>
<protein>
    <recommendedName>
        <fullName evidence="13">Aluminum-activated malate transporter</fullName>
    </recommendedName>
</protein>
<dbReference type="Pfam" id="PF11744">
    <property type="entry name" value="ALMT"/>
    <property type="match status" value="1"/>
</dbReference>
<feature type="compositionally biased region" description="Basic and acidic residues" evidence="9">
    <location>
        <begin position="512"/>
        <end position="521"/>
    </location>
</feature>
<dbReference type="GO" id="GO:0015743">
    <property type="term" value="P:malate transport"/>
    <property type="evidence" value="ECO:0007669"/>
    <property type="project" value="InterPro"/>
</dbReference>
<dbReference type="InterPro" id="IPR020966">
    <property type="entry name" value="ALMT"/>
</dbReference>
<dbReference type="EMBL" id="JAXQNO010000018">
    <property type="protein sequence ID" value="KAK4776455.1"/>
    <property type="molecule type" value="Genomic_DNA"/>
</dbReference>
<evidence type="ECO:0000256" key="6">
    <source>
        <dbReference type="ARBA" id="ARBA00023065"/>
    </source>
</evidence>
<keyword evidence="8" id="KW-0407">Ion channel</keyword>
<keyword evidence="12" id="KW-1185">Reference proteome</keyword>
<evidence type="ECO:0000256" key="8">
    <source>
        <dbReference type="ARBA" id="ARBA00023303"/>
    </source>
</evidence>
<dbReference type="GO" id="GO:0016020">
    <property type="term" value="C:membrane"/>
    <property type="evidence" value="ECO:0007669"/>
    <property type="project" value="UniProtKB-SubCell"/>
</dbReference>
<feature type="transmembrane region" description="Helical" evidence="10">
    <location>
        <begin position="190"/>
        <end position="210"/>
    </location>
</feature>
<reference evidence="11 12" key="1">
    <citation type="journal article" date="2023" name="Hortic Res">
        <title>Pangenome of water caltrop reveals structural variations and asymmetric subgenome divergence after allopolyploidization.</title>
        <authorList>
            <person name="Zhang X."/>
            <person name="Chen Y."/>
            <person name="Wang L."/>
            <person name="Yuan Y."/>
            <person name="Fang M."/>
            <person name="Shi L."/>
            <person name="Lu R."/>
            <person name="Comes H.P."/>
            <person name="Ma Y."/>
            <person name="Chen Y."/>
            <person name="Huang G."/>
            <person name="Zhou Y."/>
            <person name="Zheng Z."/>
            <person name="Qiu Y."/>
        </authorList>
    </citation>
    <scope>NUCLEOTIDE SEQUENCE [LARGE SCALE GENOMIC DNA]</scope>
    <source>
        <strain evidence="11">F231</strain>
    </source>
</reference>
<dbReference type="AlphaFoldDB" id="A0AAN7L7D8"/>
<dbReference type="GO" id="GO:0034220">
    <property type="term" value="P:monoatomic ion transmembrane transport"/>
    <property type="evidence" value="ECO:0007669"/>
    <property type="project" value="UniProtKB-KW"/>
</dbReference>
<gene>
    <name evidence="11" type="ORF">SAY86_005143</name>
</gene>
<feature type="transmembrane region" description="Helical" evidence="10">
    <location>
        <begin position="138"/>
        <end position="157"/>
    </location>
</feature>
<accession>A0AAN7L7D8</accession>
<evidence type="ECO:0000256" key="5">
    <source>
        <dbReference type="ARBA" id="ARBA00022989"/>
    </source>
</evidence>
<proteinExistence type="inferred from homology"/>
<keyword evidence="3" id="KW-0813">Transport</keyword>
<evidence type="ECO:0008006" key="13">
    <source>
        <dbReference type="Google" id="ProtNLM"/>
    </source>
</evidence>
<feature type="transmembrane region" description="Helical" evidence="10">
    <location>
        <begin position="163"/>
        <end position="183"/>
    </location>
</feature>
<comment type="similarity">
    <text evidence="2">Belongs to the aromatic acid exporter (TC 2.A.85) family.</text>
</comment>